<evidence type="ECO:0000313" key="2">
    <source>
        <dbReference type="EMBL" id="MFD2248412.1"/>
    </source>
</evidence>
<keyword evidence="3" id="KW-1185">Reference proteome</keyword>
<evidence type="ECO:0000313" key="3">
    <source>
        <dbReference type="Proteomes" id="UP001597374"/>
    </source>
</evidence>
<dbReference type="PROSITE" id="PS51257">
    <property type="entry name" value="PROKAR_LIPOPROTEIN"/>
    <property type="match status" value="1"/>
</dbReference>
<feature type="chain" id="PRO_5046794112" evidence="1">
    <location>
        <begin position="28"/>
        <end position="139"/>
    </location>
</feature>
<comment type="caution">
    <text evidence="2">The sequence shown here is derived from an EMBL/GenBank/DDBJ whole genome shotgun (WGS) entry which is preliminary data.</text>
</comment>
<organism evidence="2 3">
    <name type="scientific">Pontibacter ruber</name>
    <dbReference type="NCBI Taxonomy" id="1343895"/>
    <lineage>
        <taxon>Bacteria</taxon>
        <taxon>Pseudomonadati</taxon>
        <taxon>Bacteroidota</taxon>
        <taxon>Cytophagia</taxon>
        <taxon>Cytophagales</taxon>
        <taxon>Hymenobacteraceae</taxon>
        <taxon>Pontibacter</taxon>
    </lineage>
</organism>
<dbReference type="EMBL" id="JBHUIM010000003">
    <property type="protein sequence ID" value="MFD2248412.1"/>
    <property type="molecule type" value="Genomic_DNA"/>
</dbReference>
<proteinExistence type="predicted"/>
<accession>A0ABW5D146</accession>
<sequence>MKMKSKFLGITALALACGITFSGEVSAQTATSKKAAVAQQDTTSNSVTQWQQELLGQYANVNALTATNLRQAYITLLESARAKQNEWNDQEWKKVQAVMNKLDAKKNSLNKQLGADDKAKIKVLQGELRALEGKGDIED</sequence>
<reference evidence="3" key="1">
    <citation type="journal article" date="2019" name="Int. J. Syst. Evol. Microbiol.">
        <title>The Global Catalogue of Microorganisms (GCM) 10K type strain sequencing project: providing services to taxonomists for standard genome sequencing and annotation.</title>
        <authorList>
            <consortium name="The Broad Institute Genomics Platform"/>
            <consortium name="The Broad Institute Genome Sequencing Center for Infectious Disease"/>
            <person name="Wu L."/>
            <person name="Ma J."/>
        </authorList>
    </citation>
    <scope>NUCLEOTIDE SEQUENCE [LARGE SCALE GENOMIC DNA]</scope>
    <source>
        <strain evidence="3">CGMCC 4.1782</strain>
    </source>
</reference>
<keyword evidence="1" id="KW-0732">Signal</keyword>
<evidence type="ECO:0000256" key="1">
    <source>
        <dbReference type="SAM" id="SignalP"/>
    </source>
</evidence>
<name>A0ABW5D146_9BACT</name>
<dbReference type="Proteomes" id="UP001597374">
    <property type="component" value="Unassembled WGS sequence"/>
</dbReference>
<dbReference type="RefSeq" id="WP_377497929.1">
    <property type="nucleotide sequence ID" value="NZ_JBHUIM010000003.1"/>
</dbReference>
<feature type="signal peptide" evidence="1">
    <location>
        <begin position="1"/>
        <end position="27"/>
    </location>
</feature>
<gene>
    <name evidence="2" type="ORF">ACFSKP_19250</name>
</gene>
<protein>
    <submittedName>
        <fullName evidence="2">Uncharacterized protein</fullName>
    </submittedName>
</protein>